<comment type="subcellular location">
    <subcellularLocation>
        <location evidence="9">Cytoplasm</location>
    </subcellularLocation>
</comment>
<feature type="binding site" evidence="9">
    <location>
        <begin position="227"/>
        <end position="231"/>
    </location>
    <ligand>
        <name>D-ribose 5-phosphate</name>
        <dbReference type="ChEBI" id="CHEBI:78346"/>
    </ligand>
</feature>
<evidence type="ECO:0000256" key="1">
    <source>
        <dbReference type="ARBA" id="ARBA00022679"/>
    </source>
</evidence>
<dbReference type="InterPro" id="IPR000836">
    <property type="entry name" value="PRTase_dom"/>
</dbReference>
<evidence type="ECO:0000313" key="11">
    <source>
        <dbReference type="EMBL" id="MDT8903710.1"/>
    </source>
</evidence>
<dbReference type="NCBIfam" id="NF002320">
    <property type="entry name" value="PRK01259.1"/>
    <property type="match status" value="1"/>
</dbReference>
<dbReference type="SMART" id="SM01400">
    <property type="entry name" value="Pribosyltran_N"/>
    <property type="match status" value="1"/>
</dbReference>
<sequence length="317" mass="34252">MVLDNGKRLRIFSGNSNRHLAEEIAAYLGLALGDAFVGRFNNGETQVMIEESVRGADVFIVQPTCEPVNDTIMELLFMVDAVKRASAANITAVIPYYGYARQDRKTRGREPISAKLVANLLTTTGVTRVVTMDLHAGQIQGFFDIPVDHLLGVPILADYFISKGLEDLVVVSPDLGGVTRARQLADRLHCPIAIIEKRRPAPGVAEVMNLIGSVNGKTTIVVDDIVDTAGSLTEGAKALTNYGAKEVYACCTHPVLSPPAVERVANSNIKELVVTNTIPVPDEKRISKIKVLSVAPIFGEAIIRIFGDLSVSKLFDD</sequence>
<dbReference type="InterPro" id="IPR037515">
    <property type="entry name" value="Rib-P_diPkinase_bac"/>
</dbReference>
<evidence type="ECO:0000313" key="12">
    <source>
        <dbReference type="Proteomes" id="UP001254848"/>
    </source>
</evidence>
<evidence type="ECO:0000259" key="10">
    <source>
        <dbReference type="Pfam" id="PF13793"/>
    </source>
</evidence>
<dbReference type="GO" id="GO:0004749">
    <property type="term" value="F:ribose phosphate diphosphokinase activity"/>
    <property type="evidence" value="ECO:0007669"/>
    <property type="project" value="UniProtKB-EC"/>
</dbReference>
<keyword evidence="7 9" id="KW-0460">Magnesium</keyword>
<dbReference type="HAMAP" id="MF_00583_B">
    <property type="entry name" value="RibP_PPkinase_B"/>
    <property type="match status" value="1"/>
</dbReference>
<dbReference type="PANTHER" id="PTHR10210:SF41">
    <property type="entry name" value="RIBOSE-PHOSPHATE PYROPHOSPHOKINASE 1, CHLOROPLASTIC"/>
    <property type="match status" value="1"/>
</dbReference>
<proteinExistence type="inferred from homology"/>
<evidence type="ECO:0000256" key="5">
    <source>
        <dbReference type="ARBA" id="ARBA00022777"/>
    </source>
</evidence>
<keyword evidence="12" id="KW-1185">Reference proteome</keyword>
<keyword evidence="9" id="KW-0963">Cytoplasm</keyword>
<evidence type="ECO:0000256" key="7">
    <source>
        <dbReference type="ARBA" id="ARBA00022842"/>
    </source>
</evidence>
<keyword evidence="2 9" id="KW-0479">Metal-binding</keyword>
<comment type="subunit">
    <text evidence="9">Homohexamer.</text>
</comment>
<feature type="binding site" evidence="9">
    <location>
        <begin position="101"/>
        <end position="102"/>
    </location>
    <ligand>
        <name>ATP</name>
        <dbReference type="ChEBI" id="CHEBI:30616"/>
    </ligand>
</feature>
<organism evidence="11 12">
    <name type="scientific">Anaeroselena agilis</name>
    <dbReference type="NCBI Taxonomy" id="3063788"/>
    <lineage>
        <taxon>Bacteria</taxon>
        <taxon>Bacillati</taxon>
        <taxon>Bacillota</taxon>
        <taxon>Negativicutes</taxon>
        <taxon>Acetonemataceae</taxon>
        <taxon>Anaeroselena</taxon>
    </lineage>
</organism>
<dbReference type="Pfam" id="PF14572">
    <property type="entry name" value="Pribosyl_synth"/>
    <property type="match status" value="1"/>
</dbReference>
<dbReference type="CDD" id="cd06223">
    <property type="entry name" value="PRTases_typeI"/>
    <property type="match status" value="1"/>
</dbReference>
<gene>
    <name evidence="9" type="primary">prs</name>
    <name evidence="11" type="ORF">Q4T40_20980</name>
</gene>
<evidence type="ECO:0000256" key="8">
    <source>
        <dbReference type="ARBA" id="ARBA00049535"/>
    </source>
</evidence>
<dbReference type="InterPro" id="IPR029099">
    <property type="entry name" value="Pribosyltran_N"/>
</dbReference>
<comment type="similarity">
    <text evidence="9">Belongs to the ribose-phosphate pyrophosphokinase family. Class I subfamily.</text>
</comment>
<feature type="binding site" evidence="9">
    <location>
        <position position="199"/>
    </location>
    <ligand>
        <name>D-ribose 5-phosphate</name>
        <dbReference type="ChEBI" id="CHEBI:78346"/>
    </ligand>
</feature>
<feature type="active site" evidence="9">
    <location>
        <position position="197"/>
    </location>
</feature>
<comment type="caution">
    <text evidence="11">The sequence shown here is derived from an EMBL/GenBank/DDBJ whole genome shotgun (WGS) entry which is preliminary data.</text>
</comment>
<feature type="binding site" evidence="9">
    <location>
        <position position="223"/>
    </location>
    <ligand>
        <name>D-ribose 5-phosphate</name>
        <dbReference type="ChEBI" id="CHEBI:78346"/>
    </ligand>
</feature>
<keyword evidence="6 9" id="KW-0067">ATP-binding</keyword>
<feature type="binding site" evidence="9">
    <location>
        <position position="174"/>
    </location>
    <ligand>
        <name>Mg(2+)</name>
        <dbReference type="ChEBI" id="CHEBI:18420"/>
    </ligand>
</feature>
<dbReference type="InterPro" id="IPR005946">
    <property type="entry name" value="Rib-P_diPkinase"/>
</dbReference>
<feature type="domain" description="Ribose-phosphate pyrophosphokinase N-terminal" evidence="10">
    <location>
        <begin position="9"/>
        <end position="125"/>
    </location>
</feature>
<dbReference type="Proteomes" id="UP001254848">
    <property type="component" value="Unassembled WGS sequence"/>
</dbReference>
<reference evidence="11 12" key="1">
    <citation type="submission" date="2023-07" db="EMBL/GenBank/DDBJ databases">
        <title>The novel representative of Negativicutes class, Anaeroselena agilis gen. nov. sp. nov.</title>
        <authorList>
            <person name="Prokofeva M.I."/>
            <person name="Elcheninov A.G."/>
            <person name="Klyukina A."/>
            <person name="Kublanov I.V."/>
            <person name="Frolov E.N."/>
            <person name="Podosokorskaya O.A."/>
        </authorList>
    </citation>
    <scope>NUCLEOTIDE SEQUENCE [LARGE SCALE GENOMIC DNA]</scope>
    <source>
        <strain evidence="11 12">4137-cl</strain>
    </source>
</reference>
<dbReference type="InterPro" id="IPR029057">
    <property type="entry name" value="PRTase-like"/>
</dbReference>
<keyword evidence="5 9" id="KW-0418">Kinase</keyword>
<evidence type="ECO:0000256" key="3">
    <source>
        <dbReference type="ARBA" id="ARBA00022727"/>
    </source>
</evidence>
<dbReference type="RefSeq" id="WP_413782158.1">
    <property type="nucleotide sequence ID" value="NZ_JAUOZS010000001.1"/>
</dbReference>
<dbReference type="Gene3D" id="3.40.50.2020">
    <property type="match status" value="2"/>
</dbReference>
<keyword evidence="4 9" id="KW-0547">Nucleotide-binding</keyword>
<accession>A0ABU3P3V6</accession>
<protein>
    <recommendedName>
        <fullName evidence="9">Ribose-phosphate pyrophosphokinase</fullName>
        <shortName evidence="9">RPPK</shortName>
        <ecNumber evidence="9">2.7.6.1</ecNumber>
    </recommendedName>
    <alternativeName>
        <fullName evidence="9">5-phospho-D-ribosyl alpha-1-diphosphate synthase</fullName>
    </alternativeName>
    <alternativeName>
        <fullName evidence="9">Phosphoribosyl diphosphate synthase</fullName>
    </alternativeName>
    <alternativeName>
        <fullName evidence="9">Phosphoribosyl pyrophosphate synthase</fullName>
        <shortName evidence="9">P-Rib-PP synthase</shortName>
        <shortName evidence="9">PRPP synthase</shortName>
        <shortName evidence="9">PRPPase</shortName>
    </alternativeName>
</protein>
<feature type="binding site" evidence="9">
    <location>
        <position position="135"/>
    </location>
    <ligand>
        <name>Mg(2+)</name>
        <dbReference type="ChEBI" id="CHEBI:18420"/>
    </ligand>
</feature>
<keyword evidence="3 9" id="KW-0545">Nucleotide biosynthesis</keyword>
<comment type="pathway">
    <text evidence="9">Metabolic intermediate biosynthesis; 5-phospho-alpha-D-ribose 1-diphosphate biosynthesis; 5-phospho-alpha-D-ribose 1-diphosphate from D-ribose 5-phosphate (route I): step 1/1.</text>
</comment>
<evidence type="ECO:0000256" key="9">
    <source>
        <dbReference type="HAMAP-Rule" id="MF_00583"/>
    </source>
</evidence>
<keyword evidence="1 9" id="KW-0808">Transferase</keyword>
<dbReference type="PROSITE" id="PS00114">
    <property type="entry name" value="PRPP_SYNTHASE"/>
    <property type="match status" value="1"/>
</dbReference>
<comment type="catalytic activity">
    <reaction evidence="8 9">
        <text>D-ribose 5-phosphate + ATP = 5-phospho-alpha-D-ribose 1-diphosphate + AMP + H(+)</text>
        <dbReference type="Rhea" id="RHEA:15609"/>
        <dbReference type="ChEBI" id="CHEBI:15378"/>
        <dbReference type="ChEBI" id="CHEBI:30616"/>
        <dbReference type="ChEBI" id="CHEBI:58017"/>
        <dbReference type="ChEBI" id="CHEBI:78346"/>
        <dbReference type="ChEBI" id="CHEBI:456215"/>
        <dbReference type="EC" id="2.7.6.1"/>
    </reaction>
</comment>
<dbReference type="EMBL" id="JAUOZS010000001">
    <property type="protein sequence ID" value="MDT8903710.1"/>
    <property type="molecule type" value="Genomic_DNA"/>
</dbReference>
<dbReference type="EC" id="2.7.6.1" evidence="9"/>
<evidence type="ECO:0000256" key="6">
    <source>
        <dbReference type="ARBA" id="ARBA00022840"/>
    </source>
</evidence>
<evidence type="ECO:0000256" key="4">
    <source>
        <dbReference type="ARBA" id="ARBA00022741"/>
    </source>
</evidence>
<evidence type="ECO:0000256" key="2">
    <source>
        <dbReference type="ARBA" id="ARBA00022723"/>
    </source>
</evidence>
<dbReference type="Pfam" id="PF13793">
    <property type="entry name" value="Pribosyltran_N"/>
    <property type="match status" value="1"/>
</dbReference>
<feature type="binding site" evidence="9">
    <location>
        <begin position="42"/>
        <end position="44"/>
    </location>
    <ligand>
        <name>ATP</name>
        <dbReference type="ChEBI" id="CHEBI:30616"/>
    </ligand>
</feature>
<dbReference type="InterPro" id="IPR000842">
    <property type="entry name" value="PRib_PP_synth_CS"/>
</dbReference>
<dbReference type="SUPFAM" id="SSF53271">
    <property type="entry name" value="PRTase-like"/>
    <property type="match status" value="1"/>
</dbReference>
<dbReference type="PANTHER" id="PTHR10210">
    <property type="entry name" value="RIBOSE-PHOSPHATE DIPHOSPHOKINASE FAMILY MEMBER"/>
    <property type="match status" value="1"/>
</dbReference>
<comment type="cofactor">
    <cofactor evidence="9">
        <name>Mg(2+)</name>
        <dbReference type="ChEBI" id="CHEBI:18420"/>
    </cofactor>
    <text evidence="9">Binds 2 Mg(2+) ions per subunit.</text>
</comment>
<comment type="function">
    <text evidence="9">Involved in the biosynthesis of the central metabolite phospho-alpha-D-ribosyl-1-pyrophosphate (PRPP) via the transfer of pyrophosphoryl group from ATP to 1-hydroxyl of ribose-5-phosphate (Rib-5-P).</text>
</comment>
<dbReference type="NCBIfam" id="TIGR01251">
    <property type="entry name" value="ribP_PPkin"/>
    <property type="match status" value="1"/>
</dbReference>
<name>A0ABU3P3V6_9FIRM</name>